<keyword evidence="3" id="KW-1185">Reference proteome</keyword>
<feature type="non-terminal residue" evidence="2">
    <location>
        <position position="20"/>
    </location>
</feature>
<comment type="caution">
    <text evidence="2">The sequence shown here is derived from an EMBL/GenBank/DDBJ whole genome shotgun (WGS) entry which is preliminary data.</text>
</comment>
<feature type="region of interest" description="Disordered" evidence="1">
    <location>
        <begin position="1"/>
        <end position="20"/>
    </location>
</feature>
<dbReference type="EMBL" id="AWWV01011269">
    <property type="protein sequence ID" value="OMO73196.1"/>
    <property type="molecule type" value="Genomic_DNA"/>
</dbReference>
<organism evidence="2 3">
    <name type="scientific">Corchorus capsularis</name>
    <name type="common">Jute</name>
    <dbReference type="NCBI Taxonomy" id="210143"/>
    <lineage>
        <taxon>Eukaryota</taxon>
        <taxon>Viridiplantae</taxon>
        <taxon>Streptophyta</taxon>
        <taxon>Embryophyta</taxon>
        <taxon>Tracheophyta</taxon>
        <taxon>Spermatophyta</taxon>
        <taxon>Magnoliopsida</taxon>
        <taxon>eudicotyledons</taxon>
        <taxon>Gunneridae</taxon>
        <taxon>Pentapetalae</taxon>
        <taxon>rosids</taxon>
        <taxon>malvids</taxon>
        <taxon>Malvales</taxon>
        <taxon>Malvaceae</taxon>
        <taxon>Grewioideae</taxon>
        <taxon>Apeibeae</taxon>
        <taxon>Corchorus</taxon>
    </lineage>
</organism>
<evidence type="ECO:0000256" key="1">
    <source>
        <dbReference type="SAM" id="MobiDB-lite"/>
    </source>
</evidence>
<accession>A0A1R3HS49</accession>
<feature type="compositionally biased region" description="Polar residues" evidence="1">
    <location>
        <begin position="11"/>
        <end position="20"/>
    </location>
</feature>
<protein>
    <submittedName>
        <fullName evidence="2">Uncharacterized protein</fullName>
    </submittedName>
</protein>
<dbReference type="AlphaFoldDB" id="A0A1R3HS49"/>
<reference evidence="2 3" key="1">
    <citation type="submission" date="2013-09" db="EMBL/GenBank/DDBJ databases">
        <title>Corchorus capsularis genome sequencing.</title>
        <authorList>
            <person name="Alam M."/>
            <person name="Haque M.S."/>
            <person name="Islam M.S."/>
            <person name="Emdad E.M."/>
            <person name="Islam M.M."/>
            <person name="Ahmed B."/>
            <person name="Halim A."/>
            <person name="Hossen Q.M.M."/>
            <person name="Hossain M.Z."/>
            <person name="Ahmed R."/>
            <person name="Khan M.M."/>
            <person name="Islam R."/>
            <person name="Rashid M.M."/>
            <person name="Khan S.A."/>
            <person name="Rahman M.S."/>
            <person name="Alam M."/>
        </authorList>
    </citation>
    <scope>NUCLEOTIDE SEQUENCE [LARGE SCALE GENOMIC DNA]</scope>
    <source>
        <strain evidence="3">cv. CVL-1</strain>
        <tissue evidence="2">Whole seedling</tissue>
    </source>
</reference>
<dbReference type="Gramene" id="OMO73196">
    <property type="protein sequence ID" value="OMO73196"/>
    <property type="gene ID" value="CCACVL1_17429"/>
</dbReference>
<dbReference type="Proteomes" id="UP000188268">
    <property type="component" value="Unassembled WGS sequence"/>
</dbReference>
<name>A0A1R3HS49_COCAP</name>
<evidence type="ECO:0000313" key="2">
    <source>
        <dbReference type="EMBL" id="OMO73196.1"/>
    </source>
</evidence>
<sequence>MAMLLGRNKASPVTLQPSHQ</sequence>
<evidence type="ECO:0000313" key="3">
    <source>
        <dbReference type="Proteomes" id="UP000188268"/>
    </source>
</evidence>
<proteinExistence type="predicted"/>
<gene>
    <name evidence="2" type="ORF">CCACVL1_17429</name>
</gene>